<keyword evidence="9" id="KW-1185">Reference proteome</keyword>
<feature type="active site" description="Proton donor/acceptor" evidence="7">
    <location>
        <position position="74"/>
    </location>
</feature>
<dbReference type="InterPro" id="IPR004391">
    <property type="entry name" value="Glu_race"/>
</dbReference>
<dbReference type="eggNOG" id="COG0796">
    <property type="taxonomic scope" value="Bacteria"/>
</dbReference>
<evidence type="ECO:0000256" key="2">
    <source>
        <dbReference type="ARBA" id="ARBA00013090"/>
    </source>
</evidence>
<evidence type="ECO:0000256" key="4">
    <source>
        <dbReference type="ARBA" id="ARBA00022984"/>
    </source>
</evidence>
<dbReference type="HAMAP" id="MF_00258">
    <property type="entry name" value="Glu_racemase"/>
    <property type="match status" value="1"/>
</dbReference>
<dbReference type="EMBL" id="LT906446">
    <property type="protein sequence ID" value="SNU96945.1"/>
    <property type="molecule type" value="Genomic_DNA"/>
</dbReference>
<evidence type="ECO:0000256" key="6">
    <source>
        <dbReference type="ARBA" id="ARBA00023316"/>
    </source>
</evidence>
<dbReference type="InterPro" id="IPR015942">
    <property type="entry name" value="Asp/Glu/hydantoin_racemase"/>
</dbReference>
<dbReference type="GO" id="GO:0071555">
    <property type="term" value="P:cell wall organization"/>
    <property type="evidence" value="ECO:0007669"/>
    <property type="project" value="UniProtKB-KW"/>
</dbReference>
<comment type="pathway">
    <text evidence="7">Cell wall biogenesis; peptidoglycan biosynthesis.</text>
</comment>
<dbReference type="UniPathway" id="UPA00219"/>
<sequence length="270" mass="29480">MDSNSPIGVFDSGLGGLTVLKALRRLLPNENFIFVGDCARAPYGGRTPEEITLFLKQFMEYFAQRDVKMAVCACNTMTSYGYPLVKDTTPFTLVPMNPSIVPAVRAAANKHIGVIATAATINKGLHRNTAAAIDKNIKVYGMPCPKFVPLIERGCIEGPEIEAAVKYYAKKFEDADIHALILGCTHYPIIRKVLAKYFGTDVALIDPAFETAKNAVDILRQKNLLNTQNHQGSLEICFSAQQKNTAEMAKLILGSDIPPITGVDLTIFAK</sequence>
<comment type="catalytic activity">
    <reaction evidence="1 7">
        <text>L-glutamate = D-glutamate</text>
        <dbReference type="Rhea" id="RHEA:12813"/>
        <dbReference type="ChEBI" id="CHEBI:29985"/>
        <dbReference type="ChEBI" id="CHEBI:29986"/>
        <dbReference type="EC" id="5.1.1.3"/>
    </reaction>
</comment>
<organism evidence="8 9">
    <name type="scientific">Megamonas hypermegale</name>
    <dbReference type="NCBI Taxonomy" id="158847"/>
    <lineage>
        <taxon>Bacteria</taxon>
        <taxon>Bacillati</taxon>
        <taxon>Bacillota</taxon>
        <taxon>Negativicutes</taxon>
        <taxon>Selenomonadales</taxon>
        <taxon>Selenomonadaceae</taxon>
        <taxon>Megamonas</taxon>
    </lineage>
</organism>
<feature type="active site" description="Proton donor/acceptor" evidence="7">
    <location>
        <position position="184"/>
    </location>
</feature>
<dbReference type="GO" id="GO:0009252">
    <property type="term" value="P:peptidoglycan biosynthetic process"/>
    <property type="evidence" value="ECO:0007669"/>
    <property type="project" value="UniProtKB-UniRule"/>
</dbReference>
<dbReference type="InterPro" id="IPR033134">
    <property type="entry name" value="Asp/Glu_racemase_AS_2"/>
</dbReference>
<dbReference type="GeneID" id="78506697"/>
<comment type="similarity">
    <text evidence="7">Belongs to the aspartate/glutamate racemases family.</text>
</comment>
<feature type="binding site" evidence="7">
    <location>
        <begin position="75"/>
        <end position="76"/>
    </location>
    <ligand>
        <name>substrate</name>
    </ligand>
</feature>
<proteinExistence type="inferred from homology"/>
<protein>
    <recommendedName>
        <fullName evidence="2 7">Glutamate racemase</fullName>
        <ecNumber evidence="2 7">5.1.1.3</ecNumber>
    </recommendedName>
</protein>
<gene>
    <name evidence="8" type="primary">racE</name>
    <name evidence="7" type="synonym">murI</name>
    <name evidence="8" type="ORF">SAMEA4364220_00670</name>
</gene>
<dbReference type="EC" id="5.1.1.3" evidence="2 7"/>
<dbReference type="FunFam" id="3.40.50.1860:FF:000001">
    <property type="entry name" value="Glutamate racemase"/>
    <property type="match status" value="1"/>
</dbReference>
<accession>A0A239TGY7</accession>
<dbReference type="RefSeq" id="WP_027889709.1">
    <property type="nucleotide sequence ID" value="NZ_LT906446.1"/>
</dbReference>
<feature type="binding site" evidence="7">
    <location>
        <begin position="43"/>
        <end position="44"/>
    </location>
    <ligand>
        <name>substrate</name>
    </ligand>
</feature>
<keyword evidence="6 7" id="KW-0961">Cell wall biogenesis/degradation</keyword>
<evidence type="ECO:0000256" key="1">
    <source>
        <dbReference type="ARBA" id="ARBA00001602"/>
    </source>
</evidence>
<feature type="binding site" evidence="7">
    <location>
        <begin position="11"/>
        <end position="12"/>
    </location>
    <ligand>
        <name>substrate</name>
    </ligand>
</feature>
<feature type="binding site" evidence="7">
    <location>
        <begin position="185"/>
        <end position="186"/>
    </location>
    <ligand>
        <name>substrate</name>
    </ligand>
</feature>
<dbReference type="PANTHER" id="PTHR21198">
    <property type="entry name" value="GLUTAMATE RACEMASE"/>
    <property type="match status" value="1"/>
</dbReference>
<dbReference type="NCBIfam" id="TIGR00067">
    <property type="entry name" value="glut_race"/>
    <property type="match status" value="1"/>
</dbReference>
<dbReference type="AlphaFoldDB" id="A0A239TGY7"/>
<evidence type="ECO:0000313" key="9">
    <source>
        <dbReference type="Proteomes" id="UP000215383"/>
    </source>
</evidence>
<dbReference type="PROSITE" id="PS00924">
    <property type="entry name" value="ASP_GLU_RACEMASE_2"/>
    <property type="match status" value="1"/>
</dbReference>
<evidence type="ECO:0000256" key="5">
    <source>
        <dbReference type="ARBA" id="ARBA00023235"/>
    </source>
</evidence>
<reference evidence="8 9" key="1">
    <citation type="submission" date="2017-06" db="EMBL/GenBank/DDBJ databases">
        <authorList>
            <consortium name="Pathogen Informatics"/>
        </authorList>
    </citation>
    <scope>NUCLEOTIDE SEQUENCE [LARGE SCALE GENOMIC DNA]</scope>
    <source>
        <strain evidence="8 9">NCTC10570</strain>
    </source>
</reference>
<dbReference type="SUPFAM" id="SSF53681">
    <property type="entry name" value="Aspartate/glutamate racemase"/>
    <property type="match status" value="2"/>
</dbReference>
<evidence type="ECO:0000256" key="3">
    <source>
        <dbReference type="ARBA" id="ARBA00022960"/>
    </source>
</evidence>
<evidence type="ECO:0000313" key="8">
    <source>
        <dbReference type="EMBL" id="SNU96945.1"/>
    </source>
</evidence>
<dbReference type="Pfam" id="PF01177">
    <property type="entry name" value="Asp_Glu_race"/>
    <property type="match status" value="1"/>
</dbReference>
<dbReference type="Proteomes" id="UP000215383">
    <property type="component" value="Chromosome 1"/>
</dbReference>
<dbReference type="InterPro" id="IPR001920">
    <property type="entry name" value="Asp/Glu_race"/>
</dbReference>
<dbReference type="GO" id="GO:0008881">
    <property type="term" value="F:glutamate racemase activity"/>
    <property type="evidence" value="ECO:0007669"/>
    <property type="project" value="UniProtKB-UniRule"/>
</dbReference>
<comment type="function">
    <text evidence="7">Provides the (R)-glutamate required for cell wall biosynthesis.</text>
</comment>
<keyword evidence="5 7" id="KW-0413">Isomerase</keyword>
<name>A0A239TGY7_9FIRM</name>
<evidence type="ECO:0000256" key="7">
    <source>
        <dbReference type="HAMAP-Rule" id="MF_00258"/>
    </source>
</evidence>
<dbReference type="Gene3D" id="3.40.50.1860">
    <property type="match status" value="2"/>
</dbReference>
<dbReference type="PANTHER" id="PTHR21198:SF2">
    <property type="entry name" value="GLUTAMATE RACEMASE"/>
    <property type="match status" value="1"/>
</dbReference>
<dbReference type="GO" id="GO:0008360">
    <property type="term" value="P:regulation of cell shape"/>
    <property type="evidence" value="ECO:0007669"/>
    <property type="project" value="UniProtKB-KW"/>
</dbReference>
<keyword evidence="4 7" id="KW-0573">Peptidoglycan synthesis</keyword>
<keyword evidence="3 7" id="KW-0133">Cell shape</keyword>